<gene>
    <name evidence="2" type="ORF">MCYG_04939</name>
</gene>
<dbReference type="VEuPathDB" id="FungiDB:MCYG_04939"/>
<name>C5FQG7_ARTOC</name>
<evidence type="ECO:0000313" key="2">
    <source>
        <dbReference type="EMBL" id="EEQ32120.1"/>
    </source>
</evidence>
<organism evidence="2 3">
    <name type="scientific">Arthroderma otae (strain ATCC MYA-4605 / CBS 113480)</name>
    <name type="common">Microsporum canis</name>
    <dbReference type="NCBI Taxonomy" id="554155"/>
    <lineage>
        <taxon>Eukaryota</taxon>
        <taxon>Fungi</taxon>
        <taxon>Dikarya</taxon>
        <taxon>Ascomycota</taxon>
        <taxon>Pezizomycotina</taxon>
        <taxon>Eurotiomycetes</taxon>
        <taxon>Eurotiomycetidae</taxon>
        <taxon>Onygenales</taxon>
        <taxon>Arthrodermataceae</taxon>
        <taxon>Microsporum</taxon>
    </lineage>
</organism>
<proteinExistence type="predicted"/>
<keyword evidence="3" id="KW-1185">Reference proteome</keyword>
<dbReference type="HOGENOM" id="CLU_1342954_0_0_1"/>
<dbReference type="Proteomes" id="UP000002035">
    <property type="component" value="Unassembled WGS sequence"/>
</dbReference>
<feature type="region of interest" description="Disordered" evidence="1">
    <location>
        <begin position="167"/>
        <end position="204"/>
    </location>
</feature>
<protein>
    <submittedName>
        <fullName evidence="2">Uncharacterized protein</fullName>
    </submittedName>
</protein>
<evidence type="ECO:0000256" key="1">
    <source>
        <dbReference type="SAM" id="MobiDB-lite"/>
    </source>
</evidence>
<reference evidence="3" key="1">
    <citation type="journal article" date="2012" name="MBio">
        <title>Comparative genome analysis of Trichophyton rubrum and related dermatophytes reveals candidate genes involved in infection.</title>
        <authorList>
            <person name="Martinez D.A."/>
            <person name="Oliver B.G."/>
            <person name="Graeser Y."/>
            <person name="Goldberg J.M."/>
            <person name="Li W."/>
            <person name="Martinez-Rossi N.M."/>
            <person name="Monod M."/>
            <person name="Shelest E."/>
            <person name="Barton R.C."/>
            <person name="Birch E."/>
            <person name="Brakhage A.A."/>
            <person name="Chen Z."/>
            <person name="Gurr S.J."/>
            <person name="Heiman D."/>
            <person name="Heitman J."/>
            <person name="Kosti I."/>
            <person name="Rossi A."/>
            <person name="Saif S."/>
            <person name="Samalova M."/>
            <person name="Saunders C.W."/>
            <person name="Shea T."/>
            <person name="Summerbell R.C."/>
            <person name="Xu J."/>
            <person name="Young S."/>
            <person name="Zeng Q."/>
            <person name="Birren B.W."/>
            <person name="Cuomo C.A."/>
            <person name="White T.C."/>
        </authorList>
    </citation>
    <scope>NUCLEOTIDE SEQUENCE [LARGE SCALE GENOMIC DNA]</scope>
    <source>
        <strain evidence="3">ATCC MYA-4605 / CBS 113480</strain>
    </source>
</reference>
<sequence>MGDAVLKPDAFESAYIGYPGEKQMFKVNDFREAVEALCNASKTEDAGFGVRAAHIVPKSFDERLVTYLFGAEAITTDGCRNISDGYGQRGHYPNKSTMSCRRDSRMEAPSRQPCPTSAHRRRRQVECGNPPWMSPRASSNKALCRRIDLMLRNKGRRGAADVFFWDSSENDDSLDDDDSSAIDSSDQAMEGIYPNNIRAQKTSA</sequence>
<dbReference type="EMBL" id="DS995704">
    <property type="protein sequence ID" value="EEQ32120.1"/>
    <property type="molecule type" value="Genomic_DNA"/>
</dbReference>
<accession>C5FQG7</accession>
<feature type="region of interest" description="Disordered" evidence="1">
    <location>
        <begin position="93"/>
        <end position="134"/>
    </location>
</feature>
<dbReference type="GeneID" id="9223808"/>
<feature type="compositionally biased region" description="Acidic residues" evidence="1">
    <location>
        <begin position="168"/>
        <end position="180"/>
    </location>
</feature>
<evidence type="ECO:0000313" key="3">
    <source>
        <dbReference type="Proteomes" id="UP000002035"/>
    </source>
</evidence>
<dbReference type="RefSeq" id="XP_002847202.1">
    <property type="nucleotide sequence ID" value="XM_002847156.1"/>
</dbReference>
<dbReference type="AlphaFoldDB" id="C5FQG7"/>